<organism evidence="2 3">
    <name type="scientific">Ascodesmis nigricans</name>
    <dbReference type="NCBI Taxonomy" id="341454"/>
    <lineage>
        <taxon>Eukaryota</taxon>
        <taxon>Fungi</taxon>
        <taxon>Dikarya</taxon>
        <taxon>Ascomycota</taxon>
        <taxon>Pezizomycotina</taxon>
        <taxon>Pezizomycetes</taxon>
        <taxon>Pezizales</taxon>
        <taxon>Ascodesmidaceae</taxon>
        <taxon>Ascodesmis</taxon>
    </lineage>
</organism>
<dbReference type="SMART" id="SM00450">
    <property type="entry name" value="RHOD"/>
    <property type="match status" value="1"/>
</dbReference>
<gene>
    <name evidence="2" type="ORF">EX30DRAFT_20095</name>
</gene>
<sequence length="162" mass="17778">MSAYTHPIRRLSPLALSNLLTATNPPSLPTDLAIIDVRDSDHIGGHIRGSLHVPSSTLSHATPELVRKLQDKKRVVFHCMLSQERGPNAARKYLITRERMGLPVGVKAREGGDGEGEGEEVGQEMGQEVLVLEGGFVEWGKRFGKDVKLTEGFVAELWEGGW</sequence>
<dbReference type="PROSITE" id="PS50206">
    <property type="entry name" value="RHODANESE_3"/>
    <property type="match status" value="1"/>
</dbReference>
<dbReference type="EMBL" id="ML220112">
    <property type="protein sequence ID" value="TGZ85277.1"/>
    <property type="molecule type" value="Genomic_DNA"/>
</dbReference>
<name>A0A4S2N7K4_9PEZI</name>
<dbReference type="FunCoup" id="A0A4S2N7K4">
    <property type="interactions" value="151"/>
</dbReference>
<reference evidence="2 3" key="1">
    <citation type="submission" date="2019-04" db="EMBL/GenBank/DDBJ databases">
        <title>Comparative genomics and transcriptomics to analyze fruiting body development in filamentous ascomycetes.</title>
        <authorList>
            <consortium name="DOE Joint Genome Institute"/>
            <person name="Lutkenhaus R."/>
            <person name="Traeger S."/>
            <person name="Breuer J."/>
            <person name="Kuo A."/>
            <person name="Lipzen A."/>
            <person name="Pangilinan J."/>
            <person name="Dilworth D."/>
            <person name="Sandor L."/>
            <person name="Poggeler S."/>
            <person name="Barry K."/>
            <person name="Grigoriev I.V."/>
            <person name="Nowrousian M."/>
        </authorList>
    </citation>
    <scope>NUCLEOTIDE SEQUENCE [LARGE SCALE GENOMIC DNA]</scope>
    <source>
        <strain evidence="2 3">CBS 389.68</strain>
    </source>
</reference>
<protein>
    <submittedName>
        <fullName evidence="2">Rhodanese-like protein</fullName>
    </submittedName>
</protein>
<accession>A0A4S2N7K4</accession>
<dbReference type="Proteomes" id="UP000298138">
    <property type="component" value="Unassembled WGS sequence"/>
</dbReference>
<dbReference type="GO" id="GO:0005634">
    <property type="term" value="C:nucleus"/>
    <property type="evidence" value="ECO:0007669"/>
    <property type="project" value="TreeGrafter"/>
</dbReference>
<evidence type="ECO:0000313" key="2">
    <source>
        <dbReference type="EMBL" id="TGZ85277.1"/>
    </source>
</evidence>
<dbReference type="InterPro" id="IPR036873">
    <property type="entry name" value="Rhodanese-like_dom_sf"/>
</dbReference>
<dbReference type="Pfam" id="PF00581">
    <property type="entry name" value="Rhodanese"/>
    <property type="match status" value="1"/>
</dbReference>
<feature type="domain" description="Rhodanese" evidence="1">
    <location>
        <begin position="28"/>
        <end position="148"/>
    </location>
</feature>
<dbReference type="STRING" id="341454.A0A4S2N7K4"/>
<dbReference type="InterPro" id="IPR001763">
    <property type="entry name" value="Rhodanese-like_dom"/>
</dbReference>
<evidence type="ECO:0000313" key="3">
    <source>
        <dbReference type="Proteomes" id="UP000298138"/>
    </source>
</evidence>
<keyword evidence="3" id="KW-1185">Reference proteome</keyword>
<dbReference type="PANTHER" id="PTHR10828:SF38">
    <property type="entry name" value="ARSENICAL-RESISTANCE PROTEIN 2-RELATED"/>
    <property type="match status" value="1"/>
</dbReference>
<dbReference type="AlphaFoldDB" id="A0A4S2N7K4"/>
<dbReference type="SUPFAM" id="SSF52821">
    <property type="entry name" value="Rhodanese/Cell cycle control phosphatase"/>
    <property type="match status" value="1"/>
</dbReference>
<dbReference type="PANTHER" id="PTHR10828">
    <property type="entry name" value="M-PHASE INDUCER PHOSPHATASE DUAL SPECIFICITY PHOSPHATASE CDC25"/>
    <property type="match status" value="1"/>
</dbReference>
<dbReference type="OrthoDB" id="102559at2759"/>
<dbReference type="Gene3D" id="3.40.250.10">
    <property type="entry name" value="Rhodanese-like domain"/>
    <property type="match status" value="1"/>
</dbReference>
<proteinExistence type="predicted"/>
<dbReference type="GO" id="GO:0004725">
    <property type="term" value="F:protein tyrosine phosphatase activity"/>
    <property type="evidence" value="ECO:0007669"/>
    <property type="project" value="TreeGrafter"/>
</dbReference>
<dbReference type="InParanoid" id="A0A4S2N7K4"/>
<dbReference type="GO" id="GO:0005737">
    <property type="term" value="C:cytoplasm"/>
    <property type="evidence" value="ECO:0007669"/>
    <property type="project" value="TreeGrafter"/>
</dbReference>
<evidence type="ECO:0000259" key="1">
    <source>
        <dbReference type="PROSITE" id="PS50206"/>
    </source>
</evidence>